<organism evidence="6 7">
    <name type="scientific">Streptomyces griseocarneus</name>
    <dbReference type="NCBI Taxonomy" id="51201"/>
    <lineage>
        <taxon>Bacteria</taxon>
        <taxon>Bacillati</taxon>
        <taxon>Actinomycetota</taxon>
        <taxon>Actinomycetes</taxon>
        <taxon>Kitasatosporales</taxon>
        <taxon>Streptomycetaceae</taxon>
        <taxon>Streptomyces</taxon>
    </lineage>
</organism>
<dbReference type="EMBL" id="CP071595">
    <property type="protein sequence ID" value="QSY50031.1"/>
    <property type="molecule type" value="Genomic_DNA"/>
</dbReference>
<evidence type="ECO:0000313" key="6">
    <source>
        <dbReference type="EMBL" id="QSY50031.1"/>
    </source>
</evidence>
<feature type="domain" description="HTH luxR-type" evidence="5">
    <location>
        <begin position="57"/>
        <end position="122"/>
    </location>
</feature>
<dbReference type="SMART" id="SM00421">
    <property type="entry name" value="HTH_LUXR"/>
    <property type="match status" value="1"/>
</dbReference>
<dbReference type="Proteomes" id="UP000671836">
    <property type="component" value="Chromosome"/>
</dbReference>
<evidence type="ECO:0000313" key="7">
    <source>
        <dbReference type="Proteomes" id="UP000671836"/>
    </source>
</evidence>
<protein>
    <submittedName>
        <fullName evidence="6">Helix-turn-helix transcriptional regulator</fullName>
    </submittedName>
</protein>
<feature type="region of interest" description="Disordered" evidence="4">
    <location>
        <begin position="120"/>
        <end position="148"/>
    </location>
</feature>
<keyword evidence="1" id="KW-0805">Transcription regulation</keyword>
<dbReference type="InterPro" id="IPR000792">
    <property type="entry name" value="Tscrpt_reg_LuxR_C"/>
</dbReference>
<dbReference type="PANTHER" id="PTHR44688:SF16">
    <property type="entry name" value="DNA-BINDING TRANSCRIPTIONAL ACTIVATOR DEVR_DOSR"/>
    <property type="match status" value="1"/>
</dbReference>
<evidence type="ECO:0000256" key="1">
    <source>
        <dbReference type="ARBA" id="ARBA00023015"/>
    </source>
</evidence>
<reference evidence="6 7" key="1">
    <citation type="submission" date="2021-03" db="EMBL/GenBank/DDBJ databases">
        <title>Streptomyces strains.</title>
        <authorList>
            <person name="Lund M.B."/>
            <person name="Toerring T."/>
        </authorList>
    </citation>
    <scope>NUCLEOTIDE SEQUENCE [LARGE SCALE GENOMIC DNA]</scope>
    <source>
        <strain evidence="6 7">KCC S-1010</strain>
    </source>
</reference>
<dbReference type="SUPFAM" id="SSF46894">
    <property type="entry name" value="C-terminal effector domain of the bipartite response regulators"/>
    <property type="match status" value="1"/>
</dbReference>
<evidence type="ECO:0000256" key="4">
    <source>
        <dbReference type="SAM" id="MobiDB-lite"/>
    </source>
</evidence>
<dbReference type="RefSeq" id="WP_207555333.1">
    <property type="nucleotide sequence ID" value="NZ_CP071595.1"/>
</dbReference>
<accession>A0ABX7RP31</accession>
<dbReference type="PROSITE" id="PS50043">
    <property type="entry name" value="HTH_LUXR_2"/>
    <property type="match status" value="1"/>
</dbReference>
<evidence type="ECO:0000259" key="5">
    <source>
        <dbReference type="PROSITE" id="PS50043"/>
    </source>
</evidence>
<keyword evidence="2" id="KW-0238">DNA-binding</keyword>
<proteinExistence type="predicted"/>
<name>A0ABX7RP31_9ACTN</name>
<dbReference type="Gene3D" id="1.10.10.10">
    <property type="entry name" value="Winged helix-like DNA-binding domain superfamily/Winged helix DNA-binding domain"/>
    <property type="match status" value="1"/>
</dbReference>
<dbReference type="InterPro" id="IPR016032">
    <property type="entry name" value="Sig_transdc_resp-reg_C-effctor"/>
</dbReference>
<sequence>MERARTALLLGRRLLRAGRAEAETWLRLARDQALVCGAPWLAEGAGRDLRTLAGPRTRQTVAALTRAERRVAGLAARGASNREIAEQLEVSSRAVEKHLTHAYRKLNLAGRTQLADVPDLLAEPGAAVPPGPYRTAAGDRTEPKHRGT</sequence>
<dbReference type="PANTHER" id="PTHR44688">
    <property type="entry name" value="DNA-BINDING TRANSCRIPTIONAL ACTIVATOR DEVR_DOSR"/>
    <property type="match status" value="1"/>
</dbReference>
<dbReference type="PRINTS" id="PR00038">
    <property type="entry name" value="HTHLUXR"/>
</dbReference>
<dbReference type="InterPro" id="IPR036388">
    <property type="entry name" value="WH-like_DNA-bd_sf"/>
</dbReference>
<feature type="compositionally biased region" description="Basic and acidic residues" evidence="4">
    <location>
        <begin position="137"/>
        <end position="148"/>
    </location>
</feature>
<evidence type="ECO:0000256" key="3">
    <source>
        <dbReference type="ARBA" id="ARBA00023163"/>
    </source>
</evidence>
<dbReference type="Pfam" id="PF00196">
    <property type="entry name" value="GerE"/>
    <property type="match status" value="1"/>
</dbReference>
<keyword evidence="7" id="KW-1185">Reference proteome</keyword>
<keyword evidence="3" id="KW-0804">Transcription</keyword>
<gene>
    <name evidence="6" type="ORF">J3S04_02900</name>
</gene>
<dbReference type="CDD" id="cd06170">
    <property type="entry name" value="LuxR_C_like"/>
    <property type="match status" value="1"/>
</dbReference>
<evidence type="ECO:0000256" key="2">
    <source>
        <dbReference type="ARBA" id="ARBA00023125"/>
    </source>
</evidence>